<protein>
    <submittedName>
        <fullName evidence="1">Uncharacterized protein</fullName>
    </submittedName>
</protein>
<name>A0A1J9QA56_9EURO</name>
<dbReference type="EMBL" id="LGTZ01000395">
    <property type="protein sequence ID" value="OJD25320.1"/>
    <property type="molecule type" value="Genomic_DNA"/>
</dbReference>
<dbReference type="VEuPathDB" id="FungiDB:ACJ73_03314"/>
<proteinExistence type="predicted"/>
<evidence type="ECO:0000313" key="1">
    <source>
        <dbReference type="EMBL" id="OJD25320.1"/>
    </source>
</evidence>
<dbReference type="AlphaFoldDB" id="A0A1J9QA56"/>
<accession>A0A1J9QA56</accession>
<keyword evidence="2" id="KW-1185">Reference proteome</keyword>
<evidence type="ECO:0000313" key="2">
    <source>
        <dbReference type="Proteomes" id="UP000242791"/>
    </source>
</evidence>
<gene>
    <name evidence="1" type="ORF">ACJ73_03314</name>
</gene>
<organism evidence="1 2">
    <name type="scientific">Blastomyces percursus</name>
    <dbReference type="NCBI Taxonomy" id="1658174"/>
    <lineage>
        <taxon>Eukaryota</taxon>
        <taxon>Fungi</taxon>
        <taxon>Dikarya</taxon>
        <taxon>Ascomycota</taxon>
        <taxon>Pezizomycotina</taxon>
        <taxon>Eurotiomycetes</taxon>
        <taxon>Eurotiomycetidae</taxon>
        <taxon>Onygenales</taxon>
        <taxon>Ajellomycetaceae</taxon>
        <taxon>Blastomyces</taxon>
    </lineage>
</organism>
<reference evidence="1 2" key="1">
    <citation type="submission" date="2015-08" db="EMBL/GenBank/DDBJ databases">
        <title>Emmonsia species relationships and genome sequence.</title>
        <authorList>
            <person name="Cuomo C.A."/>
            <person name="Schwartz I.S."/>
            <person name="Kenyon C."/>
            <person name="De Hoog G.S."/>
            <person name="Govender N.P."/>
            <person name="Botha A."/>
            <person name="Moreno L."/>
            <person name="De Vries M."/>
            <person name="Munoz J.F."/>
            <person name="Stielow J.B."/>
        </authorList>
    </citation>
    <scope>NUCLEOTIDE SEQUENCE [LARGE SCALE GENOMIC DNA]</scope>
    <source>
        <strain evidence="1 2">EI222</strain>
    </source>
</reference>
<sequence length="82" mass="8936">MDITTAPTSSLVINVVDKRLALHSNNPHASNGTIPLTESEERIFQDVKLQNLRVSAEPQAVMPAPQQQLQPQDIVVSTVSGY</sequence>
<comment type="caution">
    <text evidence="1">The sequence shown here is derived from an EMBL/GenBank/DDBJ whole genome shotgun (WGS) entry which is preliminary data.</text>
</comment>
<dbReference type="Proteomes" id="UP000242791">
    <property type="component" value="Unassembled WGS sequence"/>
</dbReference>